<feature type="domain" description="DUF362" evidence="1">
    <location>
        <begin position="32"/>
        <end position="248"/>
    </location>
</feature>
<reference evidence="2 3" key="1">
    <citation type="submission" date="2023-05" db="EMBL/GenBank/DDBJ databases">
        <title>Gordonibacter KGMB12511T sp. nov., isolated from faeces of healthy Korean.</title>
        <authorList>
            <person name="Kim H.S."/>
            <person name="Kim J.-S."/>
            <person name="Suh M.K."/>
            <person name="Eom M.K."/>
            <person name="Do H.E."/>
            <person name="Lee J.-S."/>
        </authorList>
    </citation>
    <scope>NUCLEOTIDE SEQUENCE [LARGE SCALE GENOMIC DNA]</scope>
    <source>
        <strain evidence="2 3">KGMB12511</strain>
    </source>
</reference>
<gene>
    <name evidence="2" type="ORF">QNJ86_10240</name>
</gene>
<organism evidence="2 3">
    <name type="scientific">Gordonibacter faecis</name>
    <dbReference type="NCBI Taxonomy" id="3047475"/>
    <lineage>
        <taxon>Bacteria</taxon>
        <taxon>Bacillati</taxon>
        <taxon>Actinomycetota</taxon>
        <taxon>Coriobacteriia</taxon>
        <taxon>Eggerthellales</taxon>
        <taxon>Eggerthellaceae</taxon>
        <taxon>Gordonibacter</taxon>
    </lineage>
</organism>
<dbReference type="InterPro" id="IPR007160">
    <property type="entry name" value="DUF362"/>
</dbReference>
<evidence type="ECO:0000313" key="2">
    <source>
        <dbReference type="EMBL" id="MDJ1651179.1"/>
    </source>
</evidence>
<comment type="caution">
    <text evidence="2">The sequence shown here is derived from an EMBL/GenBank/DDBJ whole genome shotgun (WGS) entry which is preliminary data.</text>
</comment>
<dbReference type="Proteomes" id="UP001232750">
    <property type="component" value="Unassembled WGS sequence"/>
</dbReference>
<evidence type="ECO:0000313" key="3">
    <source>
        <dbReference type="Proteomes" id="UP001232750"/>
    </source>
</evidence>
<dbReference type="EMBL" id="JASJEU010000020">
    <property type="protein sequence ID" value="MDJ1651179.1"/>
    <property type="molecule type" value="Genomic_DNA"/>
</dbReference>
<proteinExistence type="predicted"/>
<evidence type="ECO:0000259" key="1">
    <source>
        <dbReference type="Pfam" id="PF04015"/>
    </source>
</evidence>
<dbReference type="Pfam" id="PF04015">
    <property type="entry name" value="DUF362"/>
    <property type="match status" value="1"/>
</dbReference>
<accession>A0ABT7DNQ2</accession>
<sequence length="294" mass="31230">MDTATVYFTKDISPAGLAKAYEALGVTLPGKVAVKISTGEPGGHNFLQPALIADLVKSLDGTIVECNTAYPGRRDTTEEHLKTFEEHGFTAIAPCDLMDEEDEIALPVVGGVHLTENFVGAHFANYQSMLVLSHFKGHAMGGFGGALKNMSIGVASSHGKGHIHCSGAVMEKFEDMFSADHDAFLESMADADKAVMDYMGRENIVYVNVANRLSVDCDCDANPAEPEMGDLGIFASLDPVALDQACVDAVYASDDPGKAALIERMESRNGIHTIEAAAALGLGSREYNLVDLDA</sequence>
<protein>
    <submittedName>
        <fullName evidence="2">DUF362 domain-containing protein</fullName>
    </submittedName>
</protein>
<dbReference type="RefSeq" id="WP_283832526.1">
    <property type="nucleotide sequence ID" value="NZ_JASJEU010000020.1"/>
</dbReference>
<name>A0ABT7DNQ2_9ACTN</name>
<keyword evidence="3" id="KW-1185">Reference proteome</keyword>